<dbReference type="PATRIC" id="fig|28128.5.peg.1571"/>
<name>A0A133Q730_9BACT</name>
<keyword evidence="2" id="KW-1185">Reference proteome</keyword>
<gene>
    <name evidence="1" type="ORF">HMPREF3226_01534</name>
</gene>
<evidence type="ECO:0008006" key="3">
    <source>
        <dbReference type="Google" id="ProtNLM"/>
    </source>
</evidence>
<dbReference type="InterPro" id="IPR052552">
    <property type="entry name" value="YeaO-like"/>
</dbReference>
<dbReference type="EMBL" id="LRQG01000108">
    <property type="protein sequence ID" value="KXA38678.1"/>
    <property type="molecule type" value="Genomic_DNA"/>
</dbReference>
<reference evidence="2" key="1">
    <citation type="submission" date="2016-01" db="EMBL/GenBank/DDBJ databases">
        <authorList>
            <person name="Mitreva M."/>
            <person name="Pepin K.H."/>
            <person name="Mihindukulasuriya K.A."/>
            <person name="Fulton R."/>
            <person name="Fronick C."/>
            <person name="O'Laughlin M."/>
            <person name="Miner T."/>
            <person name="Herter B."/>
            <person name="Rosa B.A."/>
            <person name="Cordes M."/>
            <person name="Tomlinson C."/>
            <person name="Wollam A."/>
            <person name="Palsikar V.B."/>
            <person name="Mardis E.R."/>
            <person name="Wilson R.K."/>
        </authorList>
    </citation>
    <scope>NUCLEOTIDE SEQUENCE [LARGE SCALE GENOMIC DNA]</scope>
    <source>
        <strain evidence="2">MJR7716</strain>
    </source>
</reference>
<dbReference type="Proteomes" id="UP000070533">
    <property type="component" value="Unassembled WGS sequence"/>
</dbReference>
<accession>A0A133Q730</accession>
<dbReference type="AlphaFoldDB" id="A0A133Q730"/>
<comment type="caution">
    <text evidence="1">The sequence shown here is derived from an EMBL/GenBank/DDBJ whole genome shotgun (WGS) entry which is preliminary data.</text>
</comment>
<dbReference type="Pfam" id="PF22752">
    <property type="entry name" value="DUF488-N3i"/>
    <property type="match status" value="1"/>
</dbReference>
<dbReference type="eggNOG" id="COG3189">
    <property type="taxonomic scope" value="Bacteria"/>
</dbReference>
<protein>
    <recommendedName>
        <fullName evidence="3">DUF488 domain-containing protein</fullName>
    </recommendedName>
</protein>
<dbReference type="STRING" id="28128.HMPREF3226_01534"/>
<dbReference type="PANTHER" id="PTHR36849:SF1">
    <property type="entry name" value="CYTOPLASMIC PROTEIN"/>
    <property type="match status" value="1"/>
</dbReference>
<evidence type="ECO:0000313" key="1">
    <source>
        <dbReference type="EMBL" id="KXA38678.1"/>
    </source>
</evidence>
<sequence>MIIRLKRIYEQPEDTDGFRVLTDRLWPRGISKEKAKLDLWAANVAPSHELRKWFGHDSERYDDFKQRYLLELEENGSFNDFLTSIERHEVVTLLFGAHDGTHNNAVVLKEKLESISQFNIT</sequence>
<dbReference type="PANTHER" id="PTHR36849">
    <property type="entry name" value="CYTOPLASMIC PROTEIN-RELATED"/>
    <property type="match status" value="1"/>
</dbReference>
<proteinExistence type="predicted"/>
<dbReference type="OrthoDB" id="9790745at2"/>
<organism evidence="1 2">
    <name type="scientific">Prevotella corporis</name>
    <dbReference type="NCBI Taxonomy" id="28128"/>
    <lineage>
        <taxon>Bacteria</taxon>
        <taxon>Pseudomonadati</taxon>
        <taxon>Bacteroidota</taxon>
        <taxon>Bacteroidia</taxon>
        <taxon>Bacteroidales</taxon>
        <taxon>Prevotellaceae</taxon>
        <taxon>Prevotella</taxon>
    </lineage>
</organism>
<evidence type="ECO:0000313" key="2">
    <source>
        <dbReference type="Proteomes" id="UP000070533"/>
    </source>
</evidence>